<evidence type="ECO:0000313" key="3">
    <source>
        <dbReference type="Proteomes" id="UP001500542"/>
    </source>
</evidence>
<comment type="caution">
    <text evidence="2">The sequence shown here is derived from an EMBL/GenBank/DDBJ whole genome shotgun (WGS) entry which is preliminary data.</text>
</comment>
<dbReference type="EMBL" id="BAAAHK010000001">
    <property type="protein sequence ID" value="GAA0923203.1"/>
    <property type="molecule type" value="Genomic_DNA"/>
</dbReference>
<evidence type="ECO:0008006" key="4">
    <source>
        <dbReference type="Google" id="ProtNLM"/>
    </source>
</evidence>
<evidence type="ECO:0000256" key="1">
    <source>
        <dbReference type="SAM" id="SignalP"/>
    </source>
</evidence>
<gene>
    <name evidence="2" type="ORF">GCM10009554_01200</name>
</gene>
<dbReference type="RefSeq" id="WP_343963593.1">
    <property type="nucleotide sequence ID" value="NZ_BAAAHK010000001.1"/>
</dbReference>
<evidence type="ECO:0000313" key="2">
    <source>
        <dbReference type="EMBL" id="GAA0923203.1"/>
    </source>
</evidence>
<sequence>MNTKRWVTTVAGVALAAAGTVVPAATASAAPTYDCVVTTTGVPVYDNPTDAGLPYHIVAWVNTGQKITVNIEWNHYRGGVVWGRSDRTYIHENYLKKVVGGGRCIG</sequence>
<protein>
    <recommendedName>
        <fullName evidence="4">SH3 domain-containing protein</fullName>
    </recommendedName>
</protein>
<accession>A0ABP3ZKQ8</accession>
<keyword evidence="3" id="KW-1185">Reference proteome</keyword>
<feature type="signal peptide" evidence="1">
    <location>
        <begin position="1"/>
        <end position="29"/>
    </location>
</feature>
<feature type="chain" id="PRO_5045984353" description="SH3 domain-containing protein" evidence="1">
    <location>
        <begin position="30"/>
        <end position="106"/>
    </location>
</feature>
<reference evidence="3" key="1">
    <citation type="journal article" date="2019" name="Int. J. Syst. Evol. Microbiol.">
        <title>The Global Catalogue of Microorganisms (GCM) 10K type strain sequencing project: providing services to taxonomists for standard genome sequencing and annotation.</title>
        <authorList>
            <consortium name="The Broad Institute Genomics Platform"/>
            <consortium name="The Broad Institute Genome Sequencing Center for Infectious Disease"/>
            <person name="Wu L."/>
            <person name="Ma J."/>
        </authorList>
    </citation>
    <scope>NUCLEOTIDE SEQUENCE [LARGE SCALE GENOMIC DNA]</scope>
    <source>
        <strain evidence="3">JCM 10977</strain>
    </source>
</reference>
<dbReference type="Proteomes" id="UP001500542">
    <property type="component" value="Unassembled WGS sequence"/>
</dbReference>
<organism evidence="2 3">
    <name type="scientific">Kribbella koreensis</name>
    <dbReference type="NCBI Taxonomy" id="57909"/>
    <lineage>
        <taxon>Bacteria</taxon>
        <taxon>Bacillati</taxon>
        <taxon>Actinomycetota</taxon>
        <taxon>Actinomycetes</taxon>
        <taxon>Propionibacteriales</taxon>
        <taxon>Kribbellaceae</taxon>
        <taxon>Kribbella</taxon>
    </lineage>
</organism>
<keyword evidence="1" id="KW-0732">Signal</keyword>
<name>A0ABP3ZKQ8_9ACTN</name>
<proteinExistence type="predicted"/>